<dbReference type="RefSeq" id="WP_147432996.1">
    <property type="nucleotide sequence ID" value="NZ_BONH01000005.1"/>
</dbReference>
<feature type="domain" description="Bacterial Ig-like" evidence="3">
    <location>
        <begin position="297"/>
        <end position="378"/>
    </location>
</feature>
<dbReference type="Pfam" id="PF16640">
    <property type="entry name" value="Big_3_5"/>
    <property type="match status" value="1"/>
</dbReference>
<comment type="caution">
    <text evidence="4">The sequence shown here is derived from an EMBL/GenBank/DDBJ whole genome shotgun (WGS) entry which is preliminary data.</text>
</comment>
<organism evidence="4 5">
    <name type="scientific">Catellatospora citrea</name>
    <dbReference type="NCBI Taxonomy" id="53366"/>
    <lineage>
        <taxon>Bacteria</taxon>
        <taxon>Bacillati</taxon>
        <taxon>Actinomycetota</taxon>
        <taxon>Actinomycetes</taxon>
        <taxon>Micromonosporales</taxon>
        <taxon>Micromonosporaceae</taxon>
        <taxon>Catellatospora</taxon>
    </lineage>
</organism>
<feature type="compositionally biased region" description="Gly residues" evidence="1">
    <location>
        <begin position="110"/>
        <end position="131"/>
    </location>
</feature>
<feature type="chain" id="PRO_5038429254" description="Bacterial Ig-like domain-containing protein" evidence="2">
    <location>
        <begin position="26"/>
        <end position="773"/>
    </location>
</feature>
<reference evidence="4 5" key="1">
    <citation type="submission" date="2021-01" db="EMBL/GenBank/DDBJ databases">
        <title>Whole genome shotgun sequence of Catellatospora citrea NBRC 14495.</title>
        <authorList>
            <person name="Komaki H."/>
            <person name="Tamura T."/>
        </authorList>
    </citation>
    <scope>NUCLEOTIDE SEQUENCE [LARGE SCALE GENOMIC DNA]</scope>
    <source>
        <strain evidence="4 5">NBRC 14495</strain>
    </source>
</reference>
<protein>
    <recommendedName>
        <fullName evidence="3">Bacterial Ig-like domain-containing protein</fullName>
    </recommendedName>
</protein>
<dbReference type="InterPro" id="IPR013783">
    <property type="entry name" value="Ig-like_fold"/>
</dbReference>
<dbReference type="Proteomes" id="UP000659904">
    <property type="component" value="Unassembled WGS sequence"/>
</dbReference>
<dbReference type="GO" id="GO:0005975">
    <property type="term" value="P:carbohydrate metabolic process"/>
    <property type="evidence" value="ECO:0007669"/>
    <property type="project" value="UniProtKB-ARBA"/>
</dbReference>
<evidence type="ECO:0000256" key="1">
    <source>
        <dbReference type="SAM" id="MobiDB-lite"/>
    </source>
</evidence>
<keyword evidence="2" id="KW-0732">Signal</keyword>
<proteinExistence type="predicted"/>
<dbReference type="EMBL" id="BONH01000005">
    <property type="protein sequence ID" value="GIF96416.1"/>
    <property type="molecule type" value="Genomic_DNA"/>
</dbReference>
<feature type="signal peptide" evidence="2">
    <location>
        <begin position="1"/>
        <end position="25"/>
    </location>
</feature>
<name>A0A8J3NY61_9ACTN</name>
<dbReference type="InterPro" id="IPR032109">
    <property type="entry name" value="Big_3_5"/>
</dbReference>
<keyword evidence="5" id="KW-1185">Reference proteome</keyword>
<evidence type="ECO:0000256" key="2">
    <source>
        <dbReference type="SAM" id="SignalP"/>
    </source>
</evidence>
<sequence length="773" mass="73843">MRERASRVALAALMGVAAAAGGVIAGGAPAWAHHQVTATYTATGGEQVWNVPAGVTNVHVVVVGARGGNGAGSGEDGRPGARVEADLAIPAGVTRLWVEVGERGGDGGDDGLPGFGGGGEAGAGSPFHGGAGGGASDLRTCSLGNPCDSAASRLVVAGGGGGGGGGCFAASCAPSGDGGDGTAGGAGNGGLPFGPLGLVGFPGAFAVGGVGALAPGTTGGGGGGGGGGWYGGGGGSSGGAAPVPLIAGFDGGNGGSGASHTAAGASHVSIAETGDDASVTISYQVRDTTLSYLGATAGPVGAPANLRARLTYTAGGAPIPGATVQFTLAGTAGCSAVTDAAGEAACTVTPQAPAGSRALTASYAGDTTRHASNVSATYEVKRKPTTLTWTGDVTGDYHDPVRLAAKLTLTDTGAALPGEPVALALNATESCDAVTGDDGVASCTVVPQETPGPYTATAAYAGDEVHLPSSATAGFTVTKEETRLAYTGDVNVANDEPARLSARLTEGSTPPLPGDGTAVAGAPVTLTLGSGPSAQSCTAYTDVGGSVACVIADVAQPLDADGRLPVSAGYAGNSFYEPSQTAATVGLQYETGRAYALSGKLKVLVGTANLPAAPDTGAVRTADPSATATPCTATVNVLVLRAGALCANVTTRTAPGASTATATVGSVDLGLPGLPAIALRDVRTTSVTDCAGSTGAVTVGQLLVGGVAVTVTTGPNSTVAIPGVPGAKIVFNEQVPVDGGLTVHGVHLVVPQTLGVSADLVLASATSDIHHCR</sequence>
<accession>A0A8J3NY61</accession>
<dbReference type="AlphaFoldDB" id="A0A8J3NY61"/>
<feature type="region of interest" description="Disordered" evidence="1">
    <location>
        <begin position="105"/>
        <end position="131"/>
    </location>
</feature>
<evidence type="ECO:0000313" key="5">
    <source>
        <dbReference type="Proteomes" id="UP000659904"/>
    </source>
</evidence>
<evidence type="ECO:0000313" key="4">
    <source>
        <dbReference type="EMBL" id="GIF96416.1"/>
    </source>
</evidence>
<dbReference type="NCBIfam" id="NF040603">
    <property type="entry name" value="choice_anch_P"/>
    <property type="match status" value="1"/>
</dbReference>
<dbReference type="Gene3D" id="2.60.40.10">
    <property type="entry name" value="Immunoglobulins"/>
    <property type="match status" value="2"/>
</dbReference>
<evidence type="ECO:0000259" key="3">
    <source>
        <dbReference type="Pfam" id="PF16640"/>
    </source>
</evidence>
<gene>
    <name evidence="4" type="ORF">Cci01nite_15100</name>
</gene>